<dbReference type="InterPro" id="IPR002646">
    <property type="entry name" value="PolA_pol_head_dom"/>
</dbReference>
<evidence type="ECO:0000256" key="1">
    <source>
        <dbReference type="ARBA" id="ARBA00001946"/>
    </source>
</evidence>
<evidence type="ECO:0000259" key="10">
    <source>
        <dbReference type="Pfam" id="PF01743"/>
    </source>
</evidence>
<evidence type="ECO:0000313" key="13">
    <source>
        <dbReference type="EMBL" id="OHA83216.1"/>
    </source>
</evidence>
<dbReference type="PANTHER" id="PTHR46173">
    <property type="entry name" value="CCA TRNA NUCLEOTIDYLTRANSFERASE 1, MITOCHONDRIAL"/>
    <property type="match status" value="1"/>
</dbReference>
<feature type="domain" description="Poly A polymerase head" evidence="10">
    <location>
        <begin position="32"/>
        <end position="161"/>
    </location>
</feature>
<proteinExistence type="inferred from homology"/>
<protein>
    <recommendedName>
        <fullName evidence="15">HD domain-containing protein</fullName>
    </recommendedName>
</protein>
<dbReference type="SUPFAM" id="SSF81891">
    <property type="entry name" value="Poly A polymerase C-terminal region-like"/>
    <property type="match status" value="1"/>
</dbReference>
<sequence length="500" mass="57566">MPHTPKEITLNYQIPEEVSRITKTLRDAGFEAYLVGGCVRDMVIGRKPKDWDVTTDAKPEQIQELFTETFYENEYGTVGVVSETDDETVKVVEITPYRTEGVYSDKRRPDSVSFHAKLPDDLKRRDFTINAIAYDDSMGLSKGHVVDPYDGIKDIKDKVLRTVGSPYDRFHEDALRILRAVRIATDLGFTINIETQEAIIKTAPNLKEIAMERINTEFSKMVMSKDPMVGIVMCEKLGLLEYIMPELRRGIDVKQNGSHIYTVWEHNLRAVQHSADRDWPLHIRLSALMHDISKPETRRWSEEKNDWTFYGHDVVGGRVTKKALERLKYSKKMVDVVSTLVRYHLFFSDIEKITLSAVRRIVRNVGPENVWDLMKLRGCDRIGMGRPKETPYRLRKYESMIEEAMRSPVSVGMLKIDGAKVMDVTREKPSPKIGFILHALLEEVFDFPENNNEAFLVKRAIELAELPIEELKKLGEAGKEKKEAEEEKELAEIREKYGVK</sequence>
<keyword evidence="5" id="KW-0479">Metal-binding</keyword>
<evidence type="ECO:0000256" key="2">
    <source>
        <dbReference type="ARBA" id="ARBA00022679"/>
    </source>
</evidence>
<evidence type="ECO:0000259" key="12">
    <source>
        <dbReference type="Pfam" id="PF12627"/>
    </source>
</evidence>
<keyword evidence="9" id="KW-0175">Coiled coil</keyword>
<dbReference type="AlphaFoldDB" id="A0A1G2SDU4"/>
<evidence type="ECO:0000256" key="8">
    <source>
        <dbReference type="RuleBase" id="RU003953"/>
    </source>
</evidence>
<dbReference type="Gene3D" id="1.10.3090.10">
    <property type="entry name" value="cca-adding enzyme, domain 2"/>
    <property type="match status" value="1"/>
</dbReference>
<accession>A0A1G2SDU4</accession>
<dbReference type="GO" id="GO:0008033">
    <property type="term" value="P:tRNA processing"/>
    <property type="evidence" value="ECO:0007669"/>
    <property type="project" value="UniProtKB-KW"/>
</dbReference>
<evidence type="ECO:0000256" key="3">
    <source>
        <dbReference type="ARBA" id="ARBA00022694"/>
    </source>
</evidence>
<evidence type="ECO:0000259" key="11">
    <source>
        <dbReference type="Pfam" id="PF01966"/>
    </source>
</evidence>
<gene>
    <name evidence="13" type="ORF">A3B07_00400</name>
</gene>
<dbReference type="EMBL" id="MHUV01000001">
    <property type="protein sequence ID" value="OHA83216.1"/>
    <property type="molecule type" value="Genomic_DNA"/>
</dbReference>
<dbReference type="SUPFAM" id="SSF81301">
    <property type="entry name" value="Nucleotidyltransferase"/>
    <property type="match status" value="1"/>
</dbReference>
<feature type="coiled-coil region" evidence="9">
    <location>
        <begin position="468"/>
        <end position="496"/>
    </location>
</feature>
<dbReference type="InterPro" id="IPR050264">
    <property type="entry name" value="Bact_CCA-adding_enz_type3_sf"/>
</dbReference>
<dbReference type="InterPro" id="IPR043519">
    <property type="entry name" value="NT_sf"/>
</dbReference>
<dbReference type="Pfam" id="PF12627">
    <property type="entry name" value="PolyA_pol_RNAbd"/>
    <property type="match status" value="1"/>
</dbReference>
<name>A0A1G2SDU4_9BACT</name>
<evidence type="ECO:0008006" key="15">
    <source>
        <dbReference type="Google" id="ProtNLM"/>
    </source>
</evidence>
<evidence type="ECO:0000256" key="6">
    <source>
        <dbReference type="ARBA" id="ARBA00022741"/>
    </source>
</evidence>
<evidence type="ECO:0000256" key="9">
    <source>
        <dbReference type="SAM" id="Coils"/>
    </source>
</evidence>
<reference evidence="13 14" key="1">
    <citation type="journal article" date="2016" name="Nat. Commun.">
        <title>Thousands of microbial genomes shed light on interconnected biogeochemical processes in an aquifer system.</title>
        <authorList>
            <person name="Anantharaman K."/>
            <person name="Brown C.T."/>
            <person name="Hug L.A."/>
            <person name="Sharon I."/>
            <person name="Castelle C.J."/>
            <person name="Probst A.J."/>
            <person name="Thomas B.C."/>
            <person name="Singh A."/>
            <person name="Wilkins M.J."/>
            <person name="Karaoz U."/>
            <person name="Brodie E.L."/>
            <person name="Williams K.H."/>
            <person name="Hubbard S.S."/>
            <person name="Banfield J.F."/>
        </authorList>
    </citation>
    <scope>NUCLEOTIDE SEQUENCE [LARGE SCALE GENOMIC DNA]</scope>
</reference>
<dbReference type="GO" id="GO:0046872">
    <property type="term" value="F:metal ion binding"/>
    <property type="evidence" value="ECO:0007669"/>
    <property type="project" value="UniProtKB-KW"/>
</dbReference>
<dbReference type="CDD" id="cd05398">
    <property type="entry name" value="NT_ClassII-CCAase"/>
    <property type="match status" value="1"/>
</dbReference>
<dbReference type="GO" id="GO:0000166">
    <property type="term" value="F:nucleotide binding"/>
    <property type="evidence" value="ECO:0007669"/>
    <property type="project" value="UniProtKB-KW"/>
</dbReference>
<feature type="domain" description="HD" evidence="11">
    <location>
        <begin position="280"/>
        <end position="356"/>
    </location>
</feature>
<dbReference type="GO" id="GO:0016779">
    <property type="term" value="F:nucleotidyltransferase activity"/>
    <property type="evidence" value="ECO:0007669"/>
    <property type="project" value="UniProtKB-KW"/>
</dbReference>
<dbReference type="Pfam" id="PF01743">
    <property type="entry name" value="PolyA_pol"/>
    <property type="match status" value="1"/>
</dbReference>
<comment type="caution">
    <text evidence="13">The sequence shown here is derived from an EMBL/GenBank/DDBJ whole genome shotgun (WGS) entry which is preliminary data.</text>
</comment>
<evidence type="ECO:0000256" key="4">
    <source>
        <dbReference type="ARBA" id="ARBA00022695"/>
    </source>
</evidence>
<dbReference type="PANTHER" id="PTHR46173:SF1">
    <property type="entry name" value="CCA TRNA NUCLEOTIDYLTRANSFERASE 1, MITOCHONDRIAL"/>
    <property type="match status" value="1"/>
</dbReference>
<feature type="domain" description="tRNA nucleotidyltransferase/poly(A) polymerase RNA and SrmB- binding" evidence="12">
    <location>
        <begin position="188"/>
        <end position="247"/>
    </location>
</feature>
<comment type="cofactor">
    <cofactor evidence="1">
        <name>Mg(2+)</name>
        <dbReference type="ChEBI" id="CHEBI:18420"/>
    </cofactor>
</comment>
<dbReference type="Gene3D" id="3.30.460.10">
    <property type="entry name" value="Beta Polymerase, domain 2"/>
    <property type="match status" value="1"/>
</dbReference>
<keyword evidence="2 8" id="KW-0808">Transferase</keyword>
<keyword evidence="3" id="KW-0819">tRNA processing</keyword>
<keyword evidence="7" id="KW-0460">Magnesium</keyword>
<keyword evidence="8" id="KW-0694">RNA-binding</keyword>
<dbReference type="GO" id="GO:0000049">
    <property type="term" value="F:tRNA binding"/>
    <property type="evidence" value="ECO:0007669"/>
    <property type="project" value="TreeGrafter"/>
</dbReference>
<organism evidence="13 14">
    <name type="scientific">Candidatus Yonathbacteria bacterium RIFCSPLOWO2_01_FULL_43_27</name>
    <dbReference type="NCBI Taxonomy" id="1802726"/>
    <lineage>
        <taxon>Bacteria</taxon>
        <taxon>Candidatus Yonathiibacteriota</taxon>
    </lineage>
</organism>
<dbReference type="InterPro" id="IPR006674">
    <property type="entry name" value="HD_domain"/>
</dbReference>
<evidence type="ECO:0000313" key="14">
    <source>
        <dbReference type="Proteomes" id="UP000178817"/>
    </source>
</evidence>
<keyword evidence="4" id="KW-0548">Nucleotidyltransferase</keyword>
<dbReference type="InterPro" id="IPR032828">
    <property type="entry name" value="PolyA_RNA-bd"/>
</dbReference>
<dbReference type="Proteomes" id="UP000178817">
    <property type="component" value="Unassembled WGS sequence"/>
</dbReference>
<dbReference type="STRING" id="1802726.A3B07_00400"/>
<dbReference type="CDD" id="cd00077">
    <property type="entry name" value="HDc"/>
    <property type="match status" value="1"/>
</dbReference>
<dbReference type="InterPro" id="IPR003607">
    <property type="entry name" value="HD/PDEase_dom"/>
</dbReference>
<keyword evidence="6" id="KW-0547">Nucleotide-binding</keyword>
<evidence type="ECO:0000256" key="5">
    <source>
        <dbReference type="ARBA" id="ARBA00022723"/>
    </source>
</evidence>
<dbReference type="Pfam" id="PF01966">
    <property type="entry name" value="HD"/>
    <property type="match status" value="1"/>
</dbReference>
<evidence type="ECO:0000256" key="7">
    <source>
        <dbReference type="ARBA" id="ARBA00022842"/>
    </source>
</evidence>
<comment type="similarity">
    <text evidence="8">Belongs to the tRNA nucleotidyltransferase/poly(A) polymerase family.</text>
</comment>